<dbReference type="GO" id="GO:0000049">
    <property type="term" value="F:tRNA binding"/>
    <property type="evidence" value="ECO:0007669"/>
    <property type="project" value="UniProtKB-UniRule"/>
</dbReference>
<evidence type="ECO:0000256" key="2">
    <source>
        <dbReference type="ARBA" id="ARBA00022730"/>
    </source>
</evidence>
<proteinExistence type="inferred from homology"/>
<accession>A0A1F6PFS8</accession>
<dbReference type="NCBIfam" id="TIGR03631">
    <property type="entry name" value="uS13_bact"/>
    <property type="match status" value="1"/>
</dbReference>
<dbReference type="Proteomes" id="UP000178254">
    <property type="component" value="Unassembled WGS sequence"/>
</dbReference>
<gene>
    <name evidence="7" type="primary">rpsM</name>
    <name evidence="9" type="ORF">A2538_04990</name>
</gene>
<dbReference type="Gene3D" id="1.10.8.50">
    <property type="match status" value="1"/>
</dbReference>
<dbReference type="GO" id="GO:0015935">
    <property type="term" value="C:small ribosomal subunit"/>
    <property type="evidence" value="ECO:0007669"/>
    <property type="project" value="TreeGrafter"/>
</dbReference>
<comment type="subunit">
    <text evidence="7">Part of the 30S ribosomal subunit. Forms a loose heterodimer with protein S19. Forms two bridges to the 50S subunit in the 70S ribosome.</text>
</comment>
<dbReference type="GO" id="GO:0006412">
    <property type="term" value="P:translation"/>
    <property type="evidence" value="ECO:0007669"/>
    <property type="project" value="UniProtKB-UniRule"/>
</dbReference>
<protein>
    <recommendedName>
        <fullName evidence="6 7">Small ribosomal subunit protein uS13</fullName>
    </recommendedName>
</protein>
<comment type="function">
    <text evidence="7">Located at the top of the head of the 30S subunit, it contacts several helices of the 16S rRNA. In the 70S ribosome it contacts the 23S rRNA (bridge B1a) and protein L5 of the 50S subunit (bridge B1b), connecting the 2 subunits; these bridges are implicated in subunit movement. Contacts the tRNAs in the A and P-sites.</text>
</comment>
<evidence type="ECO:0000256" key="3">
    <source>
        <dbReference type="ARBA" id="ARBA00022884"/>
    </source>
</evidence>
<evidence type="ECO:0000256" key="1">
    <source>
        <dbReference type="ARBA" id="ARBA00008080"/>
    </source>
</evidence>
<dbReference type="PANTHER" id="PTHR10871:SF1">
    <property type="entry name" value="SMALL RIBOSOMAL SUBUNIT PROTEIN US13M"/>
    <property type="match status" value="1"/>
</dbReference>
<keyword evidence="4 7" id="KW-0689">Ribosomal protein</keyword>
<evidence type="ECO:0000313" key="9">
    <source>
        <dbReference type="EMBL" id="OGH95011.1"/>
    </source>
</evidence>
<dbReference type="FunFam" id="1.10.8.50:FF:000001">
    <property type="entry name" value="30S ribosomal protein S13"/>
    <property type="match status" value="1"/>
</dbReference>
<dbReference type="AlphaFoldDB" id="A0A1F6PFS8"/>
<evidence type="ECO:0000256" key="7">
    <source>
        <dbReference type="HAMAP-Rule" id="MF_01315"/>
    </source>
</evidence>
<dbReference type="Gene3D" id="4.10.910.10">
    <property type="entry name" value="30s ribosomal protein s13, domain 2"/>
    <property type="match status" value="1"/>
</dbReference>
<comment type="caution">
    <text evidence="9">The sequence shown here is derived from an EMBL/GenBank/DDBJ whole genome shotgun (WGS) entry which is preliminary data.</text>
</comment>
<keyword evidence="2 7" id="KW-0699">rRNA-binding</keyword>
<sequence>MRIAGTNIPKEKKIGIALRYIYGIGPNLSDKILTKAKVDWNIRTKDLNQDQEDRLRAIVEKEYKTEGDLRREVSFNIKRLKDIKSYVGVRHMRHLPVRGQRTKTNSRTVRGNVRKTAVSGKKIATKT</sequence>
<dbReference type="HAMAP" id="MF_01315">
    <property type="entry name" value="Ribosomal_uS13"/>
    <property type="match status" value="1"/>
</dbReference>
<evidence type="ECO:0000256" key="6">
    <source>
        <dbReference type="ARBA" id="ARBA00035166"/>
    </source>
</evidence>
<name>A0A1F6PFS8_9BACT</name>
<evidence type="ECO:0000256" key="4">
    <source>
        <dbReference type="ARBA" id="ARBA00022980"/>
    </source>
</evidence>
<keyword evidence="5 7" id="KW-0687">Ribonucleoprotein</keyword>
<dbReference type="InterPro" id="IPR027437">
    <property type="entry name" value="Rbsml_uS13_C"/>
</dbReference>
<dbReference type="PROSITE" id="PS50159">
    <property type="entry name" value="RIBOSOMAL_S13_2"/>
    <property type="match status" value="1"/>
</dbReference>
<dbReference type="EMBL" id="MFRE01000005">
    <property type="protein sequence ID" value="OGH95011.1"/>
    <property type="molecule type" value="Genomic_DNA"/>
</dbReference>
<dbReference type="GO" id="GO:0003735">
    <property type="term" value="F:structural constituent of ribosome"/>
    <property type="evidence" value="ECO:0007669"/>
    <property type="project" value="InterPro"/>
</dbReference>
<dbReference type="PANTHER" id="PTHR10871">
    <property type="entry name" value="30S RIBOSOMAL PROTEIN S13/40S RIBOSOMAL PROTEIN S18"/>
    <property type="match status" value="1"/>
</dbReference>
<keyword evidence="3 7" id="KW-0694">RNA-binding</keyword>
<evidence type="ECO:0000256" key="5">
    <source>
        <dbReference type="ARBA" id="ARBA00023274"/>
    </source>
</evidence>
<keyword evidence="7" id="KW-0820">tRNA-binding</keyword>
<dbReference type="InterPro" id="IPR010979">
    <property type="entry name" value="Ribosomal_uS13-like_H2TH"/>
</dbReference>
<dbReference type="PIRSF" id="PIRSF002134">
    <property type="entry name" value="Ribosomal_S13"/>
    <property type="match status" value="1"/>
</dbReference>
<dbReference type="InterPro" id="IPR001892">
    <property type="entry name" value="Ribosomal_uS13"/>
</dbReference>
<evidence type="ECO:0000313" key="10">
    <source>
        <dbReference type="Proteomes" id="UP000178254"/>
    </source>
</evidence>
<dbReference type="STRING" id="1798709.A2538_04990"/>
<comment type="similarity">
    <text evidence="1 7 8">Belongs to the universal ribosomal protein uS13 family.</text>
</comment>
<dbReference type="Pfam" id="PF00416">
    <property type="entry name" value="Ribosomal_S13"/>
    <property type="match status" value="1"/>
</dbReference>
<dbReference type="SUPFAM" id="SSF46946">
    <property type="entry name" value="S13-like H2TH domain"/>
    <property type="match status" value="1"/>
</dbReference>
<dbReference type="GO" id="GO:0005829">
    <property type="term" value="C:cytosol"/>
    <property type="evidence" value="ECO:0007669"/>
    <property type="project" value="TreeGrafter"/>
</dbReference>
<dbReference type="GO" id="GO:0019843">
    <property type="term" value="F:rRNA binding"/>
    <property type="evidence" value="ECO:0007669"/>
    <property type="project" value="UniProtKB-UniRule"/>
</dbReference>
<organism evidence="9 10">
    <name type="scientific">Candidatus Magasanikbacteria bacterium RIFOXYD2_FULL_41_14</name>
    <dbReference type="NCBI Taxonomy" id="1798709"/>
    <lineage>
        <taxon>Bacteria</taxon>
        <taxon>Candidatus Magasanikiibacteriota</taxon>
    </lineage>
</organism>
<dbReference type="InterPro" id="IPR019980">
    <property type="entry name" value="Ribosomal_uS13_bac-type"/>
</dbReference>
<reference evidence="9 10" key="1">
    <citation type="journal article" date="2016" name="Nat. Commun.">
        <title>Thousands of microbial genomes shed light on interconnected biogeochemical processes in an aquifer system.</title>
        <authorList>
            <person name="Anantharaman K."/>
            <person name="Brown C.T."/>
            <person name="Hug L.A."/>
            <person name="Sharon I."/>
            <person name="Castelle C.J."/>
            <person name="Probst A.J."/>
            <person name="Thomas B.C."/>
            <person name="Singh A."/>
            <person name="Wilkins M.J."/>
            <person name="Karaoz U."/>
            <person name="Brodie E.L."/>
            <person name="Williams K.H."/>
            <person name="Hubbard S.S."/>
            <person name="Banfield J.F."/>
        </authorList>
    </citation>
    <scope>NUCLEOTIDE SEQUENCE [LARGE SCALE GENOMIC DNA]</scope>
</reference>
<evidence type="ECO:0000256" key="8">
    <source>
        <dbReference type="RuleBase" id="RU003830"/>
    </source>
</evidence>